<dbReference type="VEuPathDB" id="FungiDB:F9C07_2105103"/>
<sequence length="211" mass="23828">MICRLMVHRPWSDRLIPPVSSTEETGYDHQHRRDNGGLSLYSVRNTEQSVGSSTDRVWSNEMIILSYQGLGLSLHNAPLIDRQPRHWSPSLVASVRLQPPGYCTVSVDHLGNWRQFEWRPFALEANWRNSSDPNSGPHIHEGLLHDNATFSYISQEETQRWTGIDSEHSRNSPGFKESAQSLRCLVDSATNVKSTDSTPTDSRATKLVGFS</sequence>
<protein>
    <submittedName>
        <fullName evidence="2">Uncharacterized protein</fullName>
    </submittedName>
</protein>
<proteinExistence type="predicted"/>
<keyword evidence="3" id="KW-1185">Reference proteome</keyword>
<name>A0A7U2MMY5_ASPFN</name>
<organism evidence="2 3">
    <name type="scientific">Aspergillus flavus (strain ATCC 200026 / FGSC A1120 / IAM 13836 / NRRL 3357 / JCM 12722 / SRRC 167)</name>
    <dbReference type="NCBI Taxonomy" id="332952"/>
    <lineage>
        <taxon>Eukaryota</taxon>
        <taxon>Fungi</taxon>
        <taxon>Dikarya</taxon>
        <taxon>Ascomycota</taxon>
        <taxon>Pezizomycotina</taxon>
        <taxon>Eurotiomycetes</taxon>
        <taxon>Eurotiomycetidae</taxon>
        <taxon>Eurotiales</taxon>
        <taxon>Aspergillaceae</taxon>
        <taxon>Aspergillus</taxon>
        <taxon>Aspergillus subgen. Circumdati</taxon>
    </lineage>
</organism>
<feature type="compositionally biased region" description="Polar residues" evidence="1">
    <location>
        <begin position="191"/>
        <end position="202"/>
    </location>
</feature>
<accession>A0A7U2MMY5</accession>
<dbReference type="Proteomes" id="UP000596276">
    <property type="component" value="Chromosome 3"/>
</dbReference>
<dbReference type="AlphaFoldDB" id="A0A7U2MMY5"/>
<evidence type="ECO:0000256" key="1">
    <source>
        <dbReference type="SAM" id="MobiDB-lite"/>
    </source>
</evidence>
<gene>
    <name evidence="2" type="ORF">F9C07_2105103</name>
</gene>
<feature type="region of interest" description="Disordered" evidence="1">
    <location>
        <begin position="191"/>
        <end position="211"/>
    </location>
</feature>
<dbReference type="EMBL" id="CP044620">
    <property type="protein sequence ID" value="QRD86270.1"/>
    <property type="molecule type" value="Genomic_DNA"/>
</dbReference>
<reference evidence="3" key="1">
    <citation type="journal article" date="2021" name="G3 (Bethesda)">
        <title>Chromosome assembled and annotated genome sequence of Aspergillus flavus NRRL 3357.</title>
        <authorList>
            <person name="Skerker J.M."/>
            <person name="Pianalto K.M."/>
            <person name="Mondo S.J."/>
            <person name="Yang K."/>
            <person name="Arkin A.P."/>
            <person name="Keller N.P."/>
            <person name="Grigoriev I.V."/>
            <person name="Louise Glass N.L."/>
        </authorList>
    </citation>
    <scope>NUCLEOTIDE SEQUENCE [LARGE SCALE GENOMIC DNA]</scope>
    <source>
        <strain evidence="3">ATCC 200026 / FGSC A1120 / IAM 13836 / NRRL 3357 / JCM 12722 / SRRC 167</strain>
    </source>
</reference>
<evidence type="ECO:0000313" key="3">
    <source>
        <dbReference type="Proteomes" id="UP000596276"/>
    </source>
</evidence>
<evidence type="ECO:0000313" key="2">
    <source>
        <dbReference type="EMBL" id="QRD86270.1"/>
    </source>
</evidence>